<name>S3BDR0_9BURK</name>
<dbReference type="PATRIC" id="fig|1203554.3.peg.1158"/>
<gene>
    <name evidence="1" type="ORF">HMPREF1476_01122</name>
</gene>
<dbReference type="EMBL" id="ATCF01000016">
    <property type="protein sequence ID" value="EPD99443.1"/>
    <property type="molecule type" value="Genomic_DNA"/>
</dbReference>
<dbReference type="Proteomes" id="UP000014400">
    <property type="component" value="Unassembled WGS sequence"/>
</dbReference>
<sequence length="742" mass="80196">MMTTDTVQFALPLDEDRPSNHIAARGCGPLAQPNAPAAQKRRFLPPAYTEARFGDPTTPEEAQLYAELNRLDGLRAKVKGAEKRRLAETFREVNAKAEKLFKGRRFWGAARPLLEHAAAELGAGGPAAADTARIMAMLALPALCRRDGITVKFKGRPQTDGRTIWLGPIDFSHPAAPIYLFGHGVHERCHVVHTNFDAAGSEAHSDPRVSAFFNLFEDIRVDALGMAECRGYRFWREALFAVLCTTGKAAFAVNGTTKLPELFFGWMLGVLEAKVLNLKLPEGILVRADQLAREKLGGGLLDEALRFVMGRLPLANTAESLSLARDLVELLSDRMRMAKKTAQVESALLSAEDEARSSPRMGAASLQLSLFDNGSETASAAADNGFDSPAEDLAPAAEYAVLRRLLDPTGWVPASGSSPEGEASLNPRASSCDAEAGLEELLSAITAKSEEEFDPTAAEERYAEAFARDCEQASLANAGSMDGVSSSSHILRGYLSAEIETARRAFANVWPKTSDLGLQYAEALRRRVPVPMSGAASGWDADDDLLERAVCGDDRIFLREGRAPACDAAMQILIDLSGSVGVEGGAIVRTAAVRLEEALKRTPGIHCRTAVFPDAAGRGPMLASEWETPPGGSRRVLASIPSRGPTPITQTLLWSLFSLGHRPEPTKLLILFTDGVFAADDCRAEEAALKLAGIETAAVLLNLHQTVPGRRLFEKETRVVRNAAEIPLALLDVLRDWRRRHP</sequence>
<dbReference type="SUPFAM" id="SSF53300">
    <property type="entry name" value="vWA-like"/>
    <property type="match status" value="1"/>
</dbReference>
<accession>S3BDR0</accession>
<keyword evidence="2" id="KW-1185">Reference proteome</keyword>
<proteinExistence type="predicted"/>
<dbReference type="AlphaFoldDB" id="S3BDR0"/>
<evidence type="ECO:0000313" key="2">
    <source>
        <dbReference type="Proteomes" id="UP000014400"/>
    </source>
</evidence>
<dbReference type="RefSeq" id="WP_016474411.1">
    <property type="nucleotide sequence ID" value="NZ_KE150480.1"/>
</dbReference>
<reference evidence="1 2" key="1">
    <citation type="submission" date="2013-04" db="EMBL/GenBank/DDBJ databases">
        <title>The Genome Sequence of Sutterella wadsworthensis HGA0223.</title>
        <authorList>
            <consortium name="The Broad Institute Genomics Platform"/>
            <person name="Earl A."/>
            <person name="Ward D."/>
            <person name="Feldgarden M."/>
            <person name="Gevers D."/>
            <person name="Schmidt T.M."/>
            <person name="Dover J."/>
            <person name="Dai D."/>
            <person name="Walker B."/>
            <person name="Young S."/>
            <person name="Zeng Q."/>
            <person name="Gargeya S."/>
            <person name="Fitzgerald M."/>
            <person name="Haas B."/>
            <person name="Abouelleil A."/>
            <person name="Allen A.W."/>
            <person name="Alvarado L."/>
            <person name="Arachchi H.M."/>
            <person name="Berlin A.M."/>
            <person name="Chapman S.B."/>
            <person name="Gainer-Dewar J."/>
            <person name="Goldberg J."/>
            <person name="Griggs A."/>
            <person name="Gujja S."/>
            <person name="Hansen M."/>
            <person name="Howarth C."/>
            <person name="Imamovic A."/>
            <person name="Ireland A."/>
            <person name="Larimer J."/>
            <person name="McCowan C."/>
            <person name="Murphy C."/>
            <person name="Pearson M."/>
            <person name="Poon T.W."/>
            <person name="Priest M."/>
            <person name="Roberts A."/>
            <person name="Saif S."/>
            <person name="Shea T."/>
            <person name="Sisk P."/>
            <person name="Sykes S."/>
            <person name="Wortman J."/>
            <person name="Nusbaum C."/>
            <person name="Birren B."/>
        </authorList>
    </citation>
    <scope>NUCLEOTIDE SEQUENCE [LARGE SCALE GENOMIC DNA]</scope>
    <source>
        <strain evidence="1 2">HGA0223</strain>
    </source>
</reference>
<dbReference type="eggNOG" id="COG4547">
    <property type="taxonomic scope" value="Bacteria"/>
</dbReference>
<comment type="caution">
    <text evidence="1">The sequence shown here is derived from an EMBL/GenBank/DDBJ whole genome shotgun (WGS) entry which is preliminary data.</text>
</comment>
<dbReference type="HOGENOM" id="CLU_374247_0_0_4"/>
<organism evidence="1 2">
    <name type="scientific">Sutterella wadsworthensis HGA0223</name>
    <dbReference type="NCBI Taxonomy" id="1203554"/>
    <lineage>
        <taxon>Bacteria</taxon>
        <taxon>Pseudomonadati</taxon>
        <taxon>Pseudomonadota</taxon>
        <taxon>Betaproteobacteria</taxon>
        <taxon>Burkholderiales</taxon>
        <taxon>Sutterellaceae</taxon>
        <taxon>Sutterella</taxon>
    </lineage>
</organism>
<dbReference type="InterPro" id="IPR036465">
    <property type="entry name" value="vWFA_dom_sf"/>
</dbReference>
<protein>
    <recommendedName>
        <fullName evidence="3">VWFA domain-containing protein</fullName>
    </recommendedName>
</protein>
<dbReference type="STRING" id="1203554.HMPREF1476_01122"/>
<evidence type="ECO:0008006" key="3">
    <source>
        <dbReference type="Google" id="ProtNLM"/>
    </source>
</evidence>
<evidence type="ECO:0000313" key="1">
    <source>
        <dbReference type="EMBL" id="EPD99443.1"/>
    </source>
</evidence>